<keyword evidence="23" id="KW-0346">Stress response</keyword>
<evidence type="ECO:0000256" key="33">
    <source>
        <dbReference type="ARBA" id="ARBA00023288"/>
    </source>
</evidence>
<keyword evidence="25" id="KW-0496">Mitochondrion</keyword>
<evidence type="ECO:0000256" key="55">
    <source>
        <dbReference type="SAM" id="Phobius"/>
    </source>
</evidence>
<keyword evidence="30" id="KW-0395">Inflammatory response</keyword>
<reference evidence="57" key="1">
    <citation type="submission" date="2024-01" db="EMBL/GenBank/DDBJ databases">
        <title>GRCr8: a new rat reference genome assembly contstructed from accurate long reads and long range scaffolding.</title>
        <authorList>
            <person name="Doris P.A."/>
            <person name="Kalbfleisch T."/>
            <person name="Li K."/>
            <person name="Howe K."/>
            <person name="Wood J."/>
        </authorList>
    </citation>
    <scope>NUCLEOTIDE SEQUENCE [LARGE SCALE GENOMIC DNA]</scope>
    <source>
        <strain evidence="57">Brown Norway</strain>
    </source>
</reference>
<keyword evidence="58" id="KW-1185">Reference proteome</keyword>
<evidence type="ECO:0000256" key="40">
    <source>
        <dbReference type="ARBA" id="ARBA00048223"/>
    </source>
</evidence>
<evidence type="ECO:0000256" key="10">
    <source>
        <dbReference type="ARBA" id="ARBA00012719"/>
    </source>
</evidence>
<keyword evidence="11" id="KW-1003">Cell membrane</keyword>
<evidence type="ECO:0000256" key="2">
    <source>
        <dbReference type="ARBA" id="ARBA00000739"/>
    </source>
</evidence>
<evidence type="ECO:0000256" key="54">
    <source>
        <dbReference type="ARBA" id="ARBA00065647"/>
    </source>
</evidence>
<evidence type="ECO:0000256" key="46">
    <source>
        <dbReference type="ARBA" id="ARBA00048884"/>
    </source>
</evidence>
<keyword evidence="27" id="KW-0564">Palmitate</keyword>
<dbReference type="GO" id="GO:0016684">
    <property type="term" value="F:oxidoreductase activity, acting on peroxide as acceptor"/>
    <property type="evidence" value="ECO:0000318"/>
    <property type="project" value="GO_Central"/>
</dbReference>
<dbReference type="GO" id="GO:1903189">
    <property type="term" value="P:glyoxal metabolic process"/>
    <property type="evidence" value="ECO:0000318"/>
    <property type="project" value="GO_Central"/>
</dbReference>
<dbReference type="GeneTree" id="ENSGT00390000001231"/>
<keyword evidence="15" id="KW-0645">Protease</keyword>
<comment type="catalytic activity">
    <reaction evidence="51">
        <text>N(2)-(1-hydroxy-2-oxoethyl)-GTP + H2O = glycolate + GTP + H(+)</text>
        <dbReference type="Rhea" id="RHEA:57252"/>
        <dbReference type="ChEBI" id="CHEBI:15377"/>
        <dbReference type="ChEBI" id="CHEBI:15378"/>
        <dbReference type="ChEBI" id="CHEBI:29805"/>
        <dbReference type="ChEBI" id="CHEBI:37565"/>
        <dbReference type="ChEBI" id="CHEBI:141571"/>
    </reaction>
</comment>
<comment type="catalytic activity">
    <reaction evidence="39">
        <text>N(2)-(1-hydroxy-2-oxoethyl)-GDP + H2O = glycolate + GDP + H(+)</text>
        <dbReference type="Rhea" id="RHEA:57264"/>
        <dbReference type="ChEBI" id="CHEBI:15377"/>
        <dbReference type="ChEBI" id="CHEBI:15378"/>
        <dbReference type="ChEBI" id="CHEBI:29805"/>
        <dbReference type="ChEBI" id="CHEBI:58189"/>
        <dbReference type="ChEBI" id="CHEBI:141574"/>
    </reaction>
</comment>
<evidence type="ECO:0000256" key="12">
    <source>
        <dbReference type="ARBA" id="ARBA00022490"/>
    </source>
</evidence>
<evidence type="ECO:0000256" key="49">
    <source>
        <dbReference type="ARBA" id="ARBA00049074"/>
    </source>
</evidence>
<dbReference type="GO" id="GO:0005739">
    <property type="term" value="C:mitochondrion"/>
    <property type="evidence" value="ECO:0000318"/>
    <property type="project" value="GO_Central"/>
</dbReference>
<dbReference type="PANTHER" id="PTHR48094">
    <property type="entry name" value="PROTEIN/NUCLEIC ACID DEGLYCASE DJ-1-RELATED"/>
    <property type="match status" value="1"/>
</dbReference>
<keyword evidence="28" id="KW-0865">Zymogen</keyword>
<evidence type="ECO:0000256" key="22">
    <source>
        <dbReference type="ARBA" id="ARBA00023008"/>
    </source>
</evidence>
<comment type="catalytic activity">
    <reaction evidence="40">
        <text>N(2)-(1-hydroxy-2-oxoethyl)-GMP + H2O = glycolate + GMP + H(+)</text>
        <dbReference type="Rhea" id="RHEA:57304"/>
        <dbReference type="ChEBI" id="CHEBI:15377"/>
        <dbReference type="ChEBI" id="CHEBI:15378"/>
        <dbReference type="ChEBI" id="CHEBI:29805"/>
        <dbReference type="ChEBI" id="CHEBI:58115"/>
        <dbReference type="ChEBI" id="CHEBI:141576"/>
    </reaction>
</comment>
<dbReference type="GO" id="GO:0005783">
    <property type="term" value="C:endoplasmic reticulum"/>
    <property type="evidence" value="ECO:0007669"/>
    <property type="project" value="UniProtKB-SubCell"/>
</dbReference>
<comment type="catalytic activity">
    <reaction evidence="47">
        <text>S-(1-hydroxy-2-oxoethyl)-L-cysteinyl-[protein] + H2O = glycolate + L-cysteinyl-[protein] + H(+)</text>
        <dbReference type="Rhea" id="RHEA:57196"/>
        <dbReference type="Rhea" id="RHEA-COMP:10131"/>
        <dbReference type="Rhea" id="RHEA-COMP:14846"/>
        <dbReference type="ChEBI" id="CHEBI:15377"/>
        <dbReference type="ChEBI" id="CHEBI:15378"/>
        <dbReference type="ChEBI" id="CHEBI:29805"/>
        <dbReference type="ChEBI" id="CHEBI:29950"/>
        <dbReference type="ChEBI" id="CHEBI:141555"/>
        <dbReference type="EC" id="3.5.1.124"/>
    </reaction>
</comment>
<dbReference type="Proteomes" id="UP000002494">
    <property type="component" value="Chromosome 16"/>
</dbReference>
<reference evidence="57" key="3">
    <citation type="submission" date="2025-09" db="UniProtKB">
        <authorList>
            <consortium name="Ensembl"/>
        </authorList>
    </citation>
    <scope>IDENTIFICATION</scope>
    <source>
        <strain evidence="57">Brown Norway</strain>
    </source>
</reference>
<evidence type="ECO:0000256" key="7">
    <source>
        <dbReference type="ARBA" id="ARBA00004285"/>
    </source>
</evidence>
<evidence type="ECO:0000256" key="8">
    <source>
        <dbReference type="ARBA" id="ARBA00004496"/>
    </source>
</evidence>
<dbReference type="GO" id="GO:0036524">
    <property type="term" value="F:protein deglycase activity"/>
    <property type="evidence" value="ECO:0007669"/>
    <property type="project" value="UniProtKB-EC"/>
</dbReference>
<dbReference type="RGD" id="150342980">
    <property type="gene designation" value="ENSRNOG00000069013"/>
</dbReference>
<comment type="catalytic activity">
    <reaction evidence="52">
        <text>N(2)-(1-hydroxy-2-oxopropyl)-GMP + H2O = lactate + GMP + H(+)</text>
        <dbReference type="Rhea" id="RHEA:57268"/>
        <dbReference type="ChEBI" id="CHEBI:15377"/>
        <dbReference type="ChEBI" id="CHEBI:15378"/>
        <dbReference type="ChEBI" id="CHEBI:24996"/>
        <dbReference type="ChEBI" id="CHEBI:58115"/>
        <dbReference type="ChEBI" id="CHEBI:141575"/>
    </reaction>
</comment>
<evidence type="ECO:0000256" key="44">
    <source>
        <dbReference type="ARBA" id="ARBA00048622"/>
    </source>
</evidence>
<evidence type="ECO:0000256" key="14">
    <source>
        <dbReference type="ARBA" id="ARBA00022553"/>
    </source>
</evidence>
<dbReference type="GO" id="GO:0046295">
    <property type="term" value="P:glycolate biosynthetic process"/>
    <property type="evidence" value="ECO:0000318"/>
    <property type="project" value="GO_Central"/>
</dbReference>
<evidence type="ECO:0000256" key="28">
    <source>
        <dbReference type="ARBA" id="ARBA00023145"/>
    </source>
</evidence>
<gene>
    <name evidence="59" type="primary">ENSRNOG00000069013</name>
</gene>
<evidence type="ECO:0000256" key="51">
    <source>
        <dbReference type="ARBA" id="ARBA00049222"/>
    </source>
</evidence>
<comment type="catalytic activity">
    <reaction evidence="45">
        <text>N(2)-(1-hydroxy-2-oxopropyl)-dGTP + H2O = lactate + dGTP + H(+)</text>
        <dbReference type="Rhea" id="RHEA:57244"/>
        <dbReference type="ChEBI" id="CHEBI:15377"/>
        <dbReference type="ChEBI" id="CHEBI:15378"/>
        <dbReference type="ChEBI" id="CHEBI:24996"/>
        <dbReference type="ChEBI" id="CHEBI:61429"/>
        <dbReference type="ChEBI" id="CHEBI:141569"/>
    </reaction>
</comment>
<evidence type="ECO:0000259" key="56">
    <source>
        <dbReference type="Pfam" id="PF01965"/>
    </source>
</evidence>
<dbReference type="GO" id="GO:0006954">
    <property type="term" value="P:inflammatory response"/>
    <property type="evidence" value="ECO:0007669"/>
    <property type="project" value="UniProtKB-KW"/>
</dbReference>
<keyword evidence="29" id="KW-0143">Chaperone</keyword>
<evidence type="ECO:0000256" key="37">
    <source>
        <dbReference type="ARBA" id="ARBA00031949"/>
    </source>
</evidence>
<comment type="subcellular location">
    <subcellularLocation>
        <location evidence="5">Cell membrane</location>
        <topology evidence="5">Lipid-anchor</topology>
    </subcellularLocation>
    <subcellularLocation>
        <location evidence="8">Cytoplasm</location>
    </subcellularLocation>
    <subcellularLocation>
        <location evidence="6">Endoplasmic reticulum</location>
    </subcellularLocation>
    <subcellularLocation>
        <location evidence="7">Membrane raft</location>
    </subcellularLocation>
    <subcellularLocation>
        <location evidence="4">Mitochondrion</location>
    </subcellularLocation>
    <subcellularLocation>
        <location evidence="3">Nucleus</location>
    </subcellularLocation>
</comment>
<evidence type="ECO:0000256" key="43">
    <source>
        <dbReference type="ARBA" id="ARBA00048587"/>
    </source>
</evidence>
<evidence type="ECO:0000256" key="34">
    <source>
        <dbReference type="ARBA" id="ARBA00030958"/>
    </source>
</evidence>
<keyword evidence="55" id="KW-0812">Transmembrane</keyword>
<evidence type="ECO:0000256" key="27">
    <source>
        <dbReference type="ARBA" id="ARBA00023139"/>
    </source>
</evidence>
<keyword evidence="17" id="KW-0256">Endoplasmic reticulum</keyword>
<dbReference type="GO" id="GO:0006508">
    <property type="term" value="P:proteolysis"/>
    <property type="evidence" value="ECO:0007669"/>
    <property type="project" value="UniProtKB-KW"/>
</dbReference>
<dbReference type="InterPro" id="IPR002818">
    <property type="entry name" value="DJ-1/PfpI"/>
</dbReference>
<dbReference type="GO" id="GO:0008233">
    <property type="term" value="F:peptidase activity"/>
    <property type="evidence" value="ECO:0007669"/>
    <property type="project" value="UniProtKB-KW"/>
</dbReference>
<evidence type="ECO:0000256" key="48">
    <source>
        <dbReference type="ARBA" id="ARBA00048993"/>
    </source>
</evidence>
<comment type="catalytic activity">
    <reaction evidence="38">
        <text>S-(1-hydroxy-2-oxopropyl)-L-cysteinyl-[protein] + H2O = lactate + L-cysteinyl-[protein] + H(+)</text>
        <dbReference type="Rhea" id="RHEA:49556"/>
        <dbReference type="Rhea" id="RHEA-COMP:10131"/>
        <dbReference type="Rhea" id="RHEA-COMP:12430"/>
        <dbReference type="ChEBI" id="CHEBI:15377"/>
        <dbReference type="ChEBI" id="CHEBI:15378"/>
        <dbReference type="ChEBI" id="CHEBI:24996"/>
        <dbReference type="ChEBI" id="CHEBI:29950"/>
        <dbReference type="ChEBI" id="CHEBI:131710"/>
        <dbReference type="EC" id="3.5.1.124"/>
    </reaction>
</comment>
<dbReference type="GO" id="GO:0006914">
    <property type="term" value="P:autophagy"/>
    <property type="evidence" value="ECO:0007669"/>
    <property type="project" value="UniProtKB-KW"/>
</dbReference>
<dbReference type="GO" id="GO:0006979">
    <property type="term" value="P:response to oxidative stress"/>
    <property type="evidence" value="ECO:0000318"/>
    <property type="project" value="GO_Central"/>
</dbReference>
<keyword evidence="26 55" id="KW-0472">Membrane</keyword>
<comment type="catalytic activity">
    <reaction evidence="46">
        <text>N(omega)-(1-hydroxy-2-oxopropyl)-L-arginyl-[protein] + H2O = lactate + L-arginyl-[protein] + H(+)</text>
        <dbReference type="Rhea" id="RHEA:49548"/>
        <dbReference type="Rhea" id="RHEA-COMP:10532"/>
        <dbReference type="Rhea" id="RHEA-COMP:12428"/>
        <dbReference type="ChEBI" id="CHEBI:15377"/>
        <dbReference type="ChEBI" id="CHEBI:15378"/>
        <dbReference type="ChEBI" id="CHEBI:24996"/>
        <dbReference type="ChEBI" id="CHEBI:29965"/>
        <dbReference type="ChEBI" id="CHEBI:131708"/>
        <dbReference type="EC" id="3.5.1.124"/>
    </reaction>
</comment>
<keyword evidence="22" id="KW-0186">Copper</keyword>
<keyword evidence="13" id="KW-1017">Isopeptide bond</keyword>
<evidence type="ECO:0000256" key="15">
    <source>
        <dbReference type="ARBA" id="ARBA00022670"/>
    </source>
</evidence>
<keyword evidence="14" id="KW-0597">Phosphoprotein</keyword>
<evidence type="ECO:0000256" key="47">
    <source>
        <dbReference type="ARBA" id="ARBA00048937"/>
    </source>
</evidence>
<sequence>MASKRGLVILGKGAEEMETMIPVDIMWRAGIKVTIAALAGKDPVQCSHDVMICPDTSLKDAKTQGPYIVVVLPGGNLGAQNLSESAMVKEILKEQENRKGLIPAIWAGPSLGIFLFILSFLFLTKLENPSSSYSFLQLKNLILTISRTYHVNFLMLHSTLQKVRGKKKPQWKIHQRVT</sequence>
<keyword evidence="12" id="KW-0963">Cytoplasm</keyword>
<comment type="catalytic activity">
    <reaction evidence="50">
        <text>N(2)-(1-hydroxy-2-oxopropyl)-GTP + H2O = lactate + GTP + H(+)</text>
        <dbReference type="Rhea" id="RHEA:57256"/>
        <dbReference type="ChEBI" id="CHEBI:15377"/>
        <dbReference type="ChEBI" id="CHEBI:15378"/>
        <dbReference type="ChEBI" id="CHEBI:24996"/>
        <dbReference type="ChEBI" id="CHEBI:37565"/>
        <dbReference type="ChEBI" id="CHEBI:141570"/>
    </reaction>
</comment>
<feature type="domain" description="DJ-1/PfpI" evidence="56">
    <location>
        <begin position="5"/>
        <end position="110"/>
    </location>
</feature>
<dbReference type="SUPFAM" id="SSF52317">
    <property type="entry name" value="Class I glutamine amidotransferase-like"/>
    <property type="match status" value="1"/>
</dbReference>
<evidence type="ECO:0000256" key="9">
    <source>
        <dbReference type="ARBA" id="ARBA00008542"/>
    </source>
</evidence>
<comment type="catalytic activity">
    <reaction evidence="2">
        <text>an N(2)-(1-hydroxy-2-oxoethyl)-guanosine in RNA + H2O = a guanosine in RNA + glycolate + H(+)</text>
        <dbReference type="Rhea" id="RHEA:57292"/>
        <dbReference type="Rhea" id="RHEA-COMP:14855"/>
        <dbReference type="Rhea" id="RHEA-COMP:14859"/>
        <dbReference type="ChEBI" id="CHEBI:15377"/>
        <dbReference type="ChEBI" id="CHEBI:15378"/>
        <dbReference type="ChEBI" id="CHEBI:29805"/>
        <dbReference type="ChEBI" id="CHEBI:74269"/>
        <dbReference type="ChEBI" id="CHEBI:141581"/>
    </reaction>
</comment>
<evidence type="ECO:0000256" key="38">
    <source>
        <dbReference type="ARBA" id="ARBA00047717"/>
    </source>
</evidence>
<dbReference type="Ensembl" id="ENSRNOT00000116433.2">
    <property type="protein sequence ID" value="ENSRNOP00000079726.1"/>
    <property type="gene ID" value="ENSRNOG00000069013.2"/>
</dbReference>
<dbReference type="InterPro" id="IPR050325">
    <property type="entry name" value="Prot/Nucl_acid_deglycase"/>
</dbReference>
<evidence type="ECO:0000256" key="31">
    <source>
        <dbReference type="ARBA" id="ARBA00023242"/>
    </source>
</evidence>
<dbReference type="FunFam" id="3.40.50.880:FF:000057">
    <property type="entry name" value="Protein/nucleic acid deglycase DJ-1"/>
    <property type="match status" value="1"/>
</dbReference>
<evidence type="ECO:0000256" key="17">
    <source>
        <dbReference type="ARBA" id="ARBA00022824"/>
    </source>
</evidence>
<evidence type="ECO:0000313" key="58">
    <source>
        <dbReference type="Proteomes" id="UP000002494"/>
    </source>
</evidence>
<comment type="catalytic activity">
    <reaction evidence="42">
        <text>an N(2)-(1-hydroxy-2-oxopropyl)-2'-deoxyguanosine in DNA + H2O = a 2'-deoxyguanosine in DNA + lactate + H(+)</text>
        <dbReference type="Rhea" id="RHEA:57300"/>
        <dbReference type="Rhea" id="RHEA-COMP:11367"/>
        <dbReference type="Rhea" id="RHEA-COMP:14856"/>
        <dbReference type="ChEBI" id="CHEBI:15377"/>
        <dbReference type="ChEBI" id="CHEBI:15378"/>
        <dbReference type="ChEBI" id="CHEBI:24996"/>
        <dbReference type="ChEBI" id="CHEBI:85445"/>
        <dbReference type="ChEBI" id="CHEBI:141578"/>
    </reaction>
</comment>
<evidence type="ECO:0000256" key="50">
    <source>
        <dbReference type="ARBA" id="ARBA00049200"/>
    </source>
</evidence>
<keyword evidence="31" id="KW-0539">Nucleus</keyword>
<comment type="catalytic activity">
    <reaction evidence="48">
        <text>N(2)-(1-hydroxy-2-oxopropyl)-GDP + H2O = lactate + GDP + H(+)</text>
        <dbReference type="Rhea" id="RHEA:57260"/>
        <dbReference type="ChEBI" id="CHEBI:15377"/>
        <dbReference type="ChEBI" id="CHEBI:15378"/>
        <dbReference type="ChEBI" id="CHEBI:24996"/>
        <dbReference type="ChEBI" id="CHEBI:58189"/>
        <dbReference type="ChEBI" id="CHEBI:141573"/>
    </reaction>
</comment>
<dbReference type="GO" id="GO:0007338">
    <property type="term" value="P:single fertilization"/>
    <property type="evidence" value="ECO:0007669"/>
    <property type="project" value="UniProtKB-KW"/>
</dbReference>
<dbReference type="GO" id="GO:0005886">
    <property type="term" value="C:plasma membrane"/>
    <property type="evidence" value="ECO:0007669"/>
    <property type="project" value="UniProtKB-SubCell"/>
</dbReference>
<evidence type="ECO:0000256" key="30">
    <source>
        <dbReference type="ARBA" id="ARBA00023198"/>
    </source>
</evidence>
<evidence type="ECO:0000256" key="52">
    <source>
        <dbReference type="ARBA" id="ARBA00049281"/>
    </source>
</evidence>
<evidence type="ECO:0000256" key="23">
    <source>
        <dbReference type="ARBA" id="ARBA00023016"/>
    </source>
</evidence>
<keyword evidence="21" id="KW-0072">Autophagy</keyword>
<proteinExistence type="inferred from homology"/>
<keyword evidence="33" id="KW-0449">Lipoprotein</keyword>
<evidence type="ECO:0000313" key="59">
    <source>
        <dbReference type="RGD" id="150342980"/>
    </source>
</evidence>
<evidence type="ECO:0000256" key="20">
    <source>
        <dbReference type="ARBA" id="ARBA00022990"/>
    </source>
</evidence>
<evidence type="ECO:0000256" key="35">
    <source>
        <dbReference type="ARBA" id="ARBA00031296"/>
    </source>
</evidence>
<evidence type="ECO:0000256" key="39">
    <source>
        <dbReference type="ARBA" id="ARBA00047824"/>
    </source>
</evidence>
<evidence type="ECO:0000256" key="21">
    <source>
        <dbReference type="ARBA" id="ARBA00023006"/>
    </source>
</evidence>
<evidence type="ECO:0000256" key="16">
    <source>
        <dbReference type="ARBA" id="ARBA00022801"/>
    </source>
</evidence>
<dbReference type="GO" id="GO:0045121">
    <property type="term" value="C:membrane raft"/>
    <property type="evidence" value="ECO:0007669"/>
    <property type="project" value="UniProtKB-SubCell"/>
</dbReference>
<keyword evidence="19" id="KW-0694">RNA-binding</keyword>
<feature type="transmembrane region" description="Helical" evidence="55">
    <location>
        <begin position="101"/>
        <end position="121"/>
    </location>
</feature>
<keyword evidence="32" id="KW-0278">Fertilization</keyword>
<dbReference type="PANTHER" id="PTHR48094:SF12">
    <property type="entry name" value="PARKINSON DISEASE PROTEIN 7 HOMOLOG"/>
    <property type="match status" value="1"/>
</dbReference>
<evidence type="ECO:0000256" key="26">
    <source>
        <dbReference type="ARBA" id="ARBA00023136"/>
    </source>
</evidence>
<evidence type="ECO:0000256" key="3">
    <source>
        <dbReference type="ARBA" id="ARBA00004123"/>
    </source>
</evidence>
<dbReference type="InterPro" id="IPR029062">
    <property type="entry name" value="Class_I_gatase-like"/>
</dbReference>
<evidence type="ECO:0000256" key="45">
    <source>
        <dbReference type="ARBA" id="ARBA00048786"/>
    </source>
</evidence>
<organism evidence="57 58">
    <name type="scientific">Rattus norvegicus</name>
    <name type="common">Rat</name>
    <dbReference type="NCBI Taxonomy" id="10116"/>
    <lineage>
        <taxon>Eukaryota</taxon>
        <taxon>Metazoa</taxon>
        <taxon>Chordata</taxon>
        <taxon>Craniata</taxon>
        <taxon>Vertebrata</taxon>
        <taxon>Euteleostomi</taxon>
        <taxon>Mammalia</taxon>
        <taxon>Eutheria</taxon>
        <taxon>Euarchontoglires</taxon>
        <taxon>Glires</taxon>
        <taxon>Rodentia</taxon>
        <taxon>Myomorpha</taxon>
        <taxon>Muroidea</taxon>
        <taxon>Muridae</taxon>
        <taxon>Murinae</taxon>
        <taxon>Rattus</taxon>
    </lineage>
</organism>
<evidence type="ECO:0000256" key="36">
    <source>
        <dbReference type="ARBA" id="ARBA00031312"/>
    </source>
</evidence>
<comment type="catalytic activity">
    <reaction evidence="43">
        <text>N(6)-(1-hydroxy-2-oxopropyl)-L-lysyl-[protein] + H2O = lactate + L-lysyl-[protein] + H(+)</text>
        <dbReference type="Rhea" id="RHEA:49552"/>
        <dbReference type="Rhea" id="RHEA-COMP:9752"/>
        <dbReference type="Rhea" id="RHEA-COMP:12429"/>
        <dbReference type="ChEBI" id="CHEBI:15377"/>
        <dbReference type="ChEBI" id="CHEBI:15378"/>
        <dbReference type="ChEBI" id="CHEBI:24996"/>
        <dbReference type="ChEBI" id="CHEBI:29969"/>
        <dbReference type="ChEBI" id="CHEBI:131709"/>
        <dbReference type="EC" id="3.5.1.124"/>
    </reaction>
</comment>
<evidence type="ECO:0000256" key="24">
    <source>
        <dbReference type="ARBA" id="ARBA00023097"/>
    </source>
</evidence>
<dbReference type="Pfam" id="PF01965">
    <property type="entry name" value="DJ-1_PfpI"/>
    <property type="match status" value="1"/>
</dbReference>
<evidence type="ECO:0000256" key="11">
    <source>
        <dbReference type="ARBA" id="ARBA00022475"/>
    </source>
</evidence>
<keyword evidence="16" id="KW-0378">Hydrolase</keyword>
<evidence type="ECO:0000256" key="53">
    <source>
        <dbReference type="ARBA" id="ARBA00049474"/>
    </source>
</evidence>
<comment type="catalytic activity">
    <reaction evidence="44">
        <text>N(omega)-(1-hydroxy-2-oxoethyl)-L-arginyl-[protein] + H2O = L-arginyl-[protein] + glycolate + H(+)</text>
        <dbReference type="Rhea" id="RHEA:57188"/>
        <dbReference type="Rhea" id="RHEA-COMP:10532"/>
        <dbReference type="Rhea" id="RHEA-COMP:14844"/>
        <dbReference type="ChEBI" id="CHEBI:15377"/>
        <dbReference type="ChEBI" id="CHEBI:15378"/>
        <dbReference type="ChEBI" id="CHEBI:29805"/>
        <dbReference type="ChEBI" id="CHEBI:29965"/>
        <dbReference type="ChEBI" id="CHEBI:141553"/>
        <dbReference type="EC" id="3.5.1.124"/>
    </reaction>
</comment>
<comment type="catalytic activity">
    <reaction evidence="53">
        <text>N(6)-(1-hydroxy-2-oxoethyl)-L-lysyl-[protein] + H2O = glycolate + L-lysyl-[protein] + H(+)</text>
        <dbReference type="Rhea" id="RHEA:57192"/>
        <dbReference type="Rhea" id="RHEA-COMP:9752"/>
        <dbReference type="Rhea" id="RHEA-COMP:14845"/>
        <dbReference type="ChEBI" id="CHEBI:15377"/>
        <dbReference type="ChEBI" id="CHEBI:15378"/>
        <dbReference type="ChEBI" id="CHEBI:29805"/>
        <dbReference type="ChEBI" id="CHEBI:29969"/>
        <dbReference type="ChEBI" id="CHEBI:141554"/>
        <dbReference type="EC" id="3.5.1.124"/>
    </reaction>
</comment>
<comment type="catalytic activity">
    <reaction evidence="1">
        <text>an N(2)-(1-hydroxy-2-oxoethyl)-2'-deoxyguanosine in DNA + H2O = a 2'-deoxyguanosine in DNA + glycolate + H(+)</text>
        <dbReference type="Rhea" id="RHEA:57296"/>
        <dbReference type="Rhea" id="RHEA-COMP:11367"/>
        <dbReference type="Rhea" id="RHEA-COMP:14857"/>
        <dbReference type="ChEBI" id="CHEBI:15377"/>
        <dbReference type="ChEBI" id="CHEBI:15378"/>
        <dbReference type="ChEBI" id="CHEBI:29805"/>
        <dbReference type="ChEBI" id="CHEBI:85445"/>
        <dbReference type="ChEBI" id="CHEBI:141579"/>
    </reaction>
</comment>
<evidence type="ECO:0000256" key="5">
    <source>
        <dbReference type="ARBA" id="ARBA00004193"/>
    </source>
</evidence>
<evidence type="ECO:0000256" key="18">
    <source>
        <dbReference type="ARBA" id="ARBA00022843"/>
    </source>
</evidence>
<evidence type="ECO:0000256" key="29">
    <source>
        <dbReference type="ARBA" id="ARBA00023186"/>
    </source>
</evidence>
<keyword evidence="18" id="KW-0832">Ubl conjugation</keyword>
<comment type="subunit">
    <text evidence="54">Homodimer. Binds EFCAB6/DJBP and PIAS2. Part of a ternary complex containing PARK7, EFCAB6/DJBP and AR. Interacts (via N-terminus) with OTUD7B. Interacts with BBS1, HIPK1, CLCF1 and MTERF. Forms a complex with PINK1 and PRKN. Interacts (via C-terminus) with NCF1; the interaction is enhanced by LPS and modulates NCF1 phosphorylation and membrane translocation. Interacts with NENF.</text>
</comment>
<dbReference type="EC" id="3.5.1.124" evidence="10"/>
<evidence type="ECO:0000256" key="1">
    <source>
        <dbReference type="ARBA" id="ARBA00000456"/>
    </source>
</evidence>
<dbReference type="GO" id="GO:0003723">
    <property type="term" value="F:RNA binding"/>
    <property type="evidence" value="ECO:0007669"/>
    <property type="project" value="UniProtKB-KW"/>
</dbReference>
<accession>A0A8I5ZNN1</accession>
<evidence type="ECO:0000256" key="19">
    <source>
        <dbReference type="ARBA" id="ARBA00022884"/>
    </source>
</evidence>
<comment type="catalytic activity">
    <reaction evidence="41">
        <text>an N(2)-(1-hydroxy-2-oxopropyl)-guanosine in RNA + H2O = a guanosine in RNA + lactate + H(+)</text>
        <dbReference type="Rhea" id="RHEA:57288"/>
        <dbReference type="Rhea" id="RHEA-COMP:14855"/>
        <dbReference type="Rhea" id="RHEA-COMP:14858"/>
        <dbReference type="ChEBI" id="CHEBI:15377"/>
        <dbReference type="ChEBI" id="CHEBI:15378"/>
        <dbReference type="ChEBI" id="CHEBI:24996"/>
        <dbReference type="ChEBI" id="CHEBI:74269"/>
        <dbReference type="ChEBI" id="CHEBI:141580"/>
    </reaction>
</comment>
<evidence type="ECO:0000256" key="4">
    <source>
        <dbReference type="ARBA" id="ARBA00004173"/>
    </source>
</evidence>
<keyword evidence="20" id="KW-0007">Acetylation</keyword>
<evidence type="ECO:0000256" key="25">
    <source>
        <dbReference type="ARBA" id="ARBA00023128"/>
    </source>
</evidence>
<evidence type="ECO:0000256" key="6">
    <source>
        <dbReference type="ARBA" id="ARBA00004240"/>
    </source>
</evidence>
<evidence type="ECO:0000256" key="32">
    <source>
        <dbReference type="ARBA" id="ARBA00023279"/>
    </source>
</evidence>
<name>A0A8I5ZNN1_RAT</name>
<evidence type="ECO:0000256" key="41">
    <source>
        <dbReference type="ARBA" id="ARBA00048384"/>
    </source>
</evidence>
<dbReference type="AGR" id="RGD:150342980"/>
<evidence type="ECO:0000256" key="42">
    <source>
        <dbReference type="ARBA" id="ARBA00048443"/>
    </source>
</evidence>
<keyword evidence="55" id="KW-1133">Transmembrane helix</keyword>
<dbReference type="Gene3D" id="3.40.50.880">
    <property type="match status" value="1"/>
</dbReference>
<keyword evidence="24" id="KW-0558">Oxidation</keyword>
<reference evidence="57" key="2">
    <citation type="submission" date="2025-08" db="UniProtKB">
        <authorList>
            <consortium name="Ensembl"/>
        </authorList>
    </citation>
    <scope>IDENTIFICATION</scope>
    <source>
        <strain evidence="57">Brown Norway</strain>
    </source>
</reference>
<evidence type="ECO:0000256" key="13">
    <source>
        <dbReference type="ARBA" id="ARBA00022499"/>
    </source>
</evidence>
<protein>
    <recommendedName>
        <fullName evidence="10">protein deglycase</fullName>
        <ecNumber evidence="10">3.5.1.124</ecNumber>
    </recommendedName>
    <alternativeName>
        <fullName evidence="34">Maillard deglycase</fullName>
    </alternativeName>
    <alternativeName>
        <fullName evidence="36">Parkinsonism-associated deglycase</fullName>
    </alternativeName>
    <alternativeName>
        <fullName evidence="37">Protein DJ-1</fullName>
    </alternativeName>
    <alternativeName>
        <fullName evidence="35">Protein/nucleic acid deglycase DJ-1</fullName>
    </alternativeName>
</protein>
<dbReference type="GO" id="GO:0005737">
    <property type="term" value="C:cytoplasm"/>
    <property type="evidence" value="ECO:0000318"/>
    <property type="project" value="GO_Central"/>
</dbReference>
<comment type="similarity">
    <text evidence="9">Belongs to the peptidase C56 family.</text>
</comment>
<dbReference type="AlphaFoldDB" id="A0A8I5ZNN1"/>
<dbReference type="GO" id="GO:0005634">
    <property type="term" value="C:nucleus"/>
    <property type="evidence" value="ECO:0000318"/>
    <property type="project" value="GO_Central"/>
</dbReference>
<comment type="catalytic activity">
    <reaction evidence="49">
        <text>N(2)-(1-hydroxy-2-oxoethyl)-dGTP + H2O = dGTP + glycolate + H(+)</text>
        <dbReference type="Rhea" id="RHEA:57248"/>
        <dbReference type="ChEBI" id="CHEBI:15377"/>
        <dbReference type="ChEBI" id="CHEBI:15378"/>
        <dbReference type="ChEBI" id="CHEBI:29805"/>
        <dbReference type="ChEBI" id="CHEBI:61429"/>
        <dbReference type="ChEBI" id="CHEBI:141572"/>
    </reaction>
</comment>
<evidence type="ECO:0000313" key="57">
    <source>
        <dbReference type="Ensembl" id="ENSRNOP00000079726.1"/>
    </source>
</evidence>